<dbReference type="EMBL" id="CAJOBZ010000070">
    <property type="protein sequence ID" value="CAF4946449.1"/>
    <property type="molecule type" value="Genomic_DNA"/>
</dbReference>
<reference evidence="1" key="1">
    <citation type="submission" date="2021-02" db="EMBL/GenBank/DDBJ databases">
        <authorList>
            <person name="Steward A R."/>
        </authorList>
    </citation>
    <scope>NUCLEOTIDE SEQUENCE</scope>
</reference>
<dbReference type="AlphaFoldDB" id="A0A821XSD5"/>
<dbReference type="OrthoDB" id="3039988at2759"/>
<dbReference type="Proteomes" id="UP000663880">
    <property type="component" value="Unassembled WGS sequence"/>
</dbReference>
<organism evidence="1 2">
    <name type="scientific">Pieris macdunnoughi</name>
    <dbReference type="NCBI Taxonomy" id="345717"/>
    <lineage>
        <taxon>Eukaryota</taxon>
        <taxon>Metazoa</taxon>
        <taxon>Ecdysozoa</taxon>
        <taxon>Arthropoda</taxon>
        <taxon>Hexapoda</taxon>
        <taxon>Insecta</taxon>
        <taxon>Pterygota</taxon>
        <taxon>Neoptera</taxon>
        <taxon>Endopterygota</taxon>
        <taxon>Lepidoptera</taxon>
        <taxon>Glossata</taxon>
        <taxon>Ditrysia</taxon>
        <taxon>Papilionoidea</taxon>
        <taxon>Pieridae</taxon>
        <taxon>Pierinae</taxon>
        <taxon>Pieris</taxon>
    </lineage>
</organism>
<sequence>MGLVRGGPADWSMQEFVETLEIPEGFDIVLKDRRLNRKINSNGQITWTPTQTVVLTFHRQTLMERVLSCHNSLSVETYQLPTIQIAYPIRKHQLALDLAVANLLQILQKQPPPLHSVYLNPLPVFCIESGISVEL</sequence>
<name>A0A821XSD5_9NEOP</name>
<keyword evidence="2" id="KW-1185">Reference proteome</keyword>
<accession>A0A821XSD5</accession>
<proteinExistence type="predicted"/>
<comment type="caution">
    <text evidence="1">The sequence shown here is derived from an EMBL/GenBank/DDBJ whole genome shotgun (WGS) entry which is preliminary data.</text>
</comment>
<evidence type="ECO:0000313" key="1">
    <source>
        <dbReference type="EMBL" id="CAF4946449.1"/>
    </source>
</evidence>
<gene>
    <name evidence="1" type="ORF">PMACD_LOCUS15218</name>
</gene>
<protein>
    <submittedName>
        <fullName evidence="1">Uncharacterized protein</fullName>
    </submittedName>
</protein>
<evidence type="ECO:0000313" key="2">
    <source>
        <dbReference type="Proteomes" id="UP000663880"/>
    </source>
</evidence>